<dbReference type="InterPro" id="IPR036373">
    <property type="entry name" value="Ribosomal_bL17_sf"/>
</dbReference>
<dbReference type="AlphaFoldDB" id="A0A1I1CZL0"/>
<evidence type="ECO:0000313" key="6">
    <source>
        <dbReference type="EMBL" id="SFB68095.1"/>
    </source>
</evidence>
<keyword evidence="3 4" id="KW-0687">Ribonucleoprotein</keyword>
<evidence type="ECO:0000256" key="5">
    <source>
        <dbReference type="RuleBase" id="RU000660"/>
    </source>
</evidence>
<dbReference type="HAMAP" id="MF_01368">
    <property type="entry name" value="Ribosomal_bL17"/>
    <property type="match status" value="1"/>
</dbReference>
<evidence type="ECO:0000256" key="2">
    <source>
        <dbReference type="ARBA" id="ARBA00022980"/>
    </source>
</evidence>
<dbReference type="Proteomes" id="UP000240042">
    <property type="component" value="Unassembled WGS sequence"/>
</dbReference>
<evidence type="ECO:0000313" key="7">
    <source>
        <dbReference type="Proteomes" id="UP000240042"/>
    </source>
</evidence>
<dbReference type="EMBL" id="FOKY01000001">
    <property type="protein sequence ID" value="SFB68095.1"/>
    <property type="molecule type" value="Genomic_DNA"/>
</dbReference>
<comment type="subunit">
    <text evidence="4">Part of the 50S ribosomal subunit. Contacts protein L32.</text>
</comment>
<comment type="similarity">
    <text evidence="1 4 5">Belongs to the bacterial ribosomal protein bL17 family.</text>
</comment>
<name>A0A1I1CZL0_BREAD</name>
<keyword evidence="2 4" id="KW-0689">Ribosomal protein</keyword>
<dbReference type="PANTHER" id="PTHR14413:SF16">
    <property type="entry name" value="LARGE RIBOSOMAL SUBUNIT PROTEIN BL17M"/>
    <property type="match status" value="1"/>
</dbReference>
<reference evidence="7" key="1">
    <citation type="submission" date="2016-10" db="EMBL/GenBank/DDBJ databases">
        <authorList>
            <person name="Varghese N."/>
            <person name="Submissions S."/>
        </authorList>
    </citation>
    <scope>NUCLEOTIDE SEQUENCE [LARGE SCALE GENOMIC DNA]</scope>
    <source>
        <strain evidence="7">ATCC 43811</strain>
    </source>
</reference>
<dbReference type="PANTHER" id="PTHR14413">
    <property type="entry name" value="RIBOSOMAL PROTEIN L17"/>
    <property type="match status" value="1"/>
</dbReference>
<dbReference type="GO" id="GO:0006412">
    <property type="term" value="P:translation"/>
    <property type="evidence" value="ECO:0007669"/>
    <property type="project" value="UniProtKB-UniRule"/>
</dbReference>
<dbReference type="InterPro" id="IPR000456">
    <property type="entry name" value="Ribosomal_bL17"/>
</dbReference>
<dbReference type="GO" id="GO:0003735">
    <property type="term" value="F:structural constituent of ribosome"/>
    <property type="evidence" value="ECO:0007669"/>
    <property type="project" value="InterPro"/>
</dbReference>
<dbReference type="SUPFAM" id="SSF64263">
    <property type="entry name" value="Prokaryotic ribosomal protein L17"/>
    <property type="match status" value="1"/>
</dbReference>
<keyword evidence="7" id="KW-1185">Reference proteome</keyword>
<evidence type="ECO:0000256" key="3">
    <source>
        <dbReference type="ARBA" id="ARBA00023274"/>
    </source>
</evidence>
<protein>
    <recommendedName>
        <fullName evidence="4">Large ribosomal subunit protein bL17</fullName>
    </recommendedName>
</protein>
<dbReference type="STRING" id="34097.SAMN02745150_00143"/>
<accession>A0A1I1CZL0</accession>
<dbReference type="Pfam" id="PF01196">
    <property type="entry name" value="Ribosomal_L17"/>
    <property type="match status" value="1"/>
</dbReference>
<evidence type="ECO:0000256" key="1">
    <source>
        <dbReference type="ARBA" id="ARBA00008777"/>
    </source>
</evidence>
<dbReference type="OrthoDB" id="9809073at2"/>
<evidence type="ECO:0000256" key="4">
    <source>
        <dbReference type="HAMAP-Rule" id="MF_01368"/>
    </source>
</evidence>
<gene>
    <name evidence="4" type="primary">rplQ</name>
    <name evidence="6" type="ORF">SAMN02745150_00143</name>
</gene>
<dbReference type="Gene3D" id="3.90.1030.10">
    <property type="entry name" value="Ribosomal protein L17"/>
    <property type="match status" value="1"/>
</dbReference>
<proteinExistence type="inferred from homology"/>
<organism evidence="6 7">
    <name type="scientific">Brevinema andersonii</name>
    <dbReference type="NCBI Taxonomy" id="34097"/>
    <lineage>
        <taxon>Bacteria</taxon>
        <taxon>Pseudomonadati</taxon>
        <taxon>Spirochaetota</taxon>
        <taxon>Spirochaetia</taxon>
        <taxon>Brevinematales</taxon>
        <taxon>Brevinemataceae</taxon>
        <taxon>Brevinema</taxon>
    </lineage>
</organism>
<dbReference type="FunFam" id="3.90.1030.10:FF:000001">
    <property type="entry name" value="50S ribosomal protein L17"/>
    <property type="match status" value="1"/>
</dbReference>
<sequence>MRHGKKIAKLSKSRSMRNALFRNLAQSLFKYESVKTTLTKAKALRPFAEKLITKAKTNSLHNKRLVLKKIYDRTIMVKLFDDIAPRFQNKQGGYLRISKLGFRPADGAEMAVIELVESE</sequence>
<dbReference type="NCBIfam" id="TIGR00059">
    <property type="entry name" value="L17"/>
    <property type="match status" value="1"/>
</dbReference>
<dbReference type="RefSeq" id="WP_092317209.1">
    <property type="nucleotide sequence ID" value="NZ_FOKY01000001.1"/>
</dbReference>
<dbReference type="GO" id="GO:0022625">
    <property type="term" value="C:cytosolic large ribosomal subunit"/>
    <property type="evidence" value="ECO:0007669"/>
    <property type="project" value="TreeGrafter"/>
</dbReference>